<gene>
    <name evidence="1" type="ORF">T190115A13A_220015</name>
</gene>
<dbReference type="EMBL" id="CAXJRC010000014">
    <property type="protein sequence ID" value="CAL2106438.1"/>
    <property type="molecule type" value="Genomic_DNA"/>
</dbReference>
<reference evidence="1 2" key="1">
    <citation type="submission" date="2024-05" db="EMBL/GenBank/DDBJ databases">
        <authorList>
            <person name="Duchaud E."/>
        </authorList>
    </citation>
    <scope>NUCLEOTIDE SEQUENCE [LARGE SCALE GENOMIC DNA]</scope>
    <source>
        <strain evidence="1">Ena-SAMPLE-TAB-13-05-2024-13:56:06:370-140305</strain>
    </source>
</reference>
<accession>A0ABP1F9T4</accession>
<dbReference type="RefSeq" id="WP_348706987.1">
    <property type="nucleotide sequence ID" value="NZ_CAXIYA010000039.1"/>
</dbReference>
<name>A0ABP1F9T4_9FLAO</name>
<proteinExistence type="predicted"/>
<comment type="caution">
    <text evidence="1">The sequence shown here is derived from an EMBL/GenBank/DDBJ whole genome shotgun (WGS) entry which is preliminary data.</text>
</comment>
<dbReference type="Proteomes" id="UP001497602">
    <property type="component" value="Unassembled WGS sequence"/>
</dbReference>
<protein>
    <submittedName>
        <fullName evidence="1">GldM_N domain-containing protein</fullName>
    </submittedName>
</protein>
<evidence type="ECO:0000313" key="1">
    <source>
        <dbReference type="EMBL" id="CAL2106438.1"/>
    </source>
</evidence>
<organism evidence="1 2">
    <name type="scientific">Tenacibaculum vairaonense</name>
    <dbReference type="NCBI Taxonomy" id="3137860"/>
    <lineage>
        <taxon>Bacteria</taxon>
        <taxon>Pseudomonadati</taxon>
        <taxon>Bacteroidota</taxon>
        <taxon>Flavobacteriia</taxon>
        <taxon>Flavobacteriales</taxon>
        <taxon>Flavobacteriaceae</taxon>
        <taxon>Tenacibaculum</taxon>
    </lineage>
</organism>
<sequence>MNGVRIFLFISLIAIYNTTAQQSHSSFSAHKSLADAIRINNEIIEGRTLFFEKQAEKKPLMFQKTKVRISELNRLSNNLSKYIVELQSKVNTERVLYDLLESEHYKELLFSYDNALSYKGKKLKRKIDSLYNHALKINVHKLSQLENFYETRFKTEGDFFDSEQNKLNYFDYLFHDKSNYGIMMAMNYLLLDVKTFQLLYFGSVMSY</sequence>
<keyword evidence="2" id="KW-1185">Reference proteome</keyword>
<evidence type="ECO:0000313" key="2">
    <source>
        <dbReference type="Proteomes" id="UP001497602"/>
    </source>
</evidence>